<feature type="transmembrane region" description="Helical" evidence="1">
    <location>
        <begin position="99"/>
        <end position="116"/>
    </location>
</feature>
<reference evidence="2 3" key="1">
    <citation type="submission" date="2019-12" db="EMBL/GenBank/DDBJ databases">
        <authorList>
            <person name="Alioto T."/>
            <person name="Alioto T."/>
            <person name="Gomez Garrido J."/>
        </authorList>
    </citation>
    <scope>NUCLEOTIDE SEQUENCE [LARGE SCALE GENOMIC DNA]</scope>
</reference>
<comment type="caution">
    <text evidence="2">The sequence shown here is derived from an EMBL/GenBank/DDBJ whole genome shotgun (WGS) entry which is preliminary data.</text>
</comment>
<evidence type="ECO:0000256" key="1">
    <source>
        <dbReference type="SAM" id="Phobius"/>
    </source>
</evidence>
<dbReference type="AlphaFoldDB" id="A0A8S0RKT7"/>
<protein>
    <submittedName>
        <fullName evidence="2">Uncharacterized protein</fullName>
    </submittedName>
</protein>
<evidence type="ECO:0000313" key="2">
    <source>
        <dbReference type="EMBL" id="CAA2980332.1"/>
    </source>
</evidence>
<evidence type="ECO:0000313" key="3">
    <source>
        <dbReference type="Proteomes" id="UP000594638"/>
    </source>
</evidence>
<keyword evidence="1" id="KW-0812">Transmembrane</keyword>
<accession>A0A8S0RKT7</accession>
<name>A0A8S0RKT7_OLEEU</name>
<organism evidence="2 3">
    <name type="scientific">Olea europaea subsp. europaea</name>
    <dbReference type="NCBI Taxonomy" id="158383"/>
    <lineage>
        <taxon>Eukaryota</taxon>
        <taxon>Viridiplantae</taxon>
        <taxon>Streptophyta</taxon>
        <taxon>Embryophyta</taxon>
        <taxon>Tracheophyta</taxon>
        <taxon>Spermatophyta</taxon>
        <taxon>Magnoliopsida</taxon>
        <taxon>eudicotyledons</taxon>
        <taxon>Gunneridae</taxon>
        <taxon>Pentapetalae</taxon>
        <taxon>asterids</taxon>
        <taxon>lamiids</taxon>
        <taxon>Lamiales</taxon>
        <taxon>Oleaceae</taxon>
        <taxon>Oleeae</taxon>
        <taxon>Olea</taxon>
    </lineage>
</organism>
<sequence length="153" mass="17513">MTIYASILKGLATAPCWREFPHLDYFLIKIQDFCLCKVDESEENLSLLKVILKLNRIFGELISVYNVENCLSYDDSNPVLFSFVLNNSGLTFLGLQQDIFHFTVVQITMIIIIMLADKARVILLQYSPIAITYMELTRDTDIKRKSSSSCGRD</sequence>
<proteinExistence type="predicted"/>
<keyword evidence="3" id="KW-1185">Reference proteome</keyword>
<dbReference type="EMBL" id="CACTIH010003645">
    <property type="protein sequence ID" value="CAA2980332.1"/>
    <property type="molecule type" value="Genomic_DNA"/>
</dbReference>
<keyword evidence="1" id="KW-0472">Membrane</keyword>
<dbReference type="Proteomes" id="UP000594638">
    <property type="component" value="Unassembled WGS sequence"/>
</dbReference>
<gene>
    <name evidence="2" type="ORF">OLEA9_A103907</name>
</gene>
<dbReference type="Gramene" id="OE9A103907T1">
    <property type="protein sequence ID" value="OE9A103907C1"/>
    <property type="gene ID" value="OE9A103907"/>
</dbReference>
<keyword evidence="1" id="KW-1133">Transmembrane helix</keyword>